<dbReference type="PANTHER" id="PTHR10584">
    <property type="entry name" value="SUGAR KINASE"/>
    <property type="match status" value="1"/>
</dbReference>
<feature type="region of interest" description="Disordered" evidence="3">
    <location>
        <begin position="303"/>
        <end position="324"/>
    </location>
</feature>
<dbReference type="PROSITE" id="PS00584">
    <property type="entry name" value="PFKB_KINASES_2"/>
    <property type="match status" value="1"/>
</dbReference>
<sequence length="324" mass="33638">MVRGTVAVIGGANLDIVARSGRPVQIATSNPGRTVATPGGVGRNVAENLARLGAPVSLVAVIGRDDAGRRVLRQTAAAGVDVEHVTRVDSPTGTYTAVLGDDGELVVAIADMAATEAMDVARLPMSLLESAELLVLDGNLPLPVIEHVLVHVGTPVLLDPVSAPKAGRLSGLLDGRHQLHTITPDRHELAALTGEPTGTCAQIAYAARTLLDRGVRRVWVRQGACGSTLITGVDTVHIPAIAAVPVDVTGAGDAMLAAYVQALLTGRGDEDAARDGAAAAYLTITSPHTVRPDLSTCAVERIRREHPAPPVQREVPSPRRKDVI</sequence>
<evidence type="ECO:0000259" key="4">
    <source>
        <dbReference type="Pfam" id="PF00294"/>
    </source>
</evidence>
<evidence type="ECO:0000256" key="3">
    <source>
        <dbReference type="SAM" id="MobiDB-lite"/>
    </source>
</evidence>
<keyword evidence="6" id="KW-1185">Reference proteome</keyword>
<dbReference type="AlphaFoldDB" id="A0A563DU21"/>
<evidence type="ECO:0000313" key="6">
    <source>
        <dbReference type="Proteomes" id="UP000320244"/>
    </source>
</evidence>
<gene>
    <name evidence="5" type="ORF">FGL98_20320</name>
</gene>
<comment type="caution">
    <text evidence="5">The sequence shown here is derived from an EMBL/GenBank/DDBJ whole genome shotgun (WGS) entry which is preliminary data.</text>
</comment>
<dbReference type="PROSITE" id="PS00583">
    <property type="entry name" value="PFKB_KINASES_1"/>
    <property type="match status" value="1"/>
</dbReference>
<feature type="domain" description="Carbohydrate kinase PfkB" evidence="4">
    <location>
        <begin position="6"/>
        <end position="292"/>
    </location>
</feature>
<keyword evidence="1" id="KW-0808">Transferase</keyword>
<protein>
    <submittedName>
        <fullName evidence="5">Carbohydrate kinase</fullName>
    </submittedName>
</protein>
<dbReference type="EMBL" id="VCQV01000037">
    <property type="protein sequence ID" value="TWP33676.1"/>
    <property type="molecule type" value="Genomic_DNA"/>
</dbReference>
<evidence type="ECO:0000313" key="5">
    <source>
        <dbReference type="EMBL" id="TWP33676.1"/>
    </source>
</evidence>
<dbReference type="Gene3D" id="3.40.1190.20">
    <property type="match status" value="1"/>
</dbReference>
<dbReference type="GO" id="GO:0016301">
    <property type="term" value="F:kinase activity"/>
    <property type="evidence" value="ECO:0007669"/>
    <property type="project" value="UniProtKB-KW"/>
</dbReference>
<evidence type="ECO:0000256" key="2">
    <source>
        <dbReference type="ARBA" id="ARBA00022777"/>
    </source>
</evidence>
<keyword evidence="2 5" id="KW-0418">Kinase</keyword>
<dbReference type="InterPro" id="IPR011611">
    <property type="entry name" value="PfkB_dom"/>
</dbReference>
<reference evidence="5 6" key="1">
    <citation type="submission" date="2019-05" db="EMBL/GenBank/DDBJ databases">
        <authorList>
            <person name="Lee S.D."/>
        </authorList>
    </citation>
    <scope>NUCLEOTIDE SEQUENCE [LARGE SCALE GENOMIC DNA]</scope>
    <source>
        <strain evidence="5 6">C5-26</strain>
    </source>
</reference>
<dbReference type="InterPro" id="IPR002173">
    <property type="entry name" value="Carboh/pur_kinase_PfkB_CS"/>
</dbReference>
<dbReference type="InterPro" id="IPR029056">
    <property type="entry name" value="Ribokinase-like"/>
</dbReference>
<evidence type="ECO:0000256" key="1">
    <source>
        <dbReference type="ARBA" id="ARBA00022679"/>
    </source>
</evidence>
<accession>A0A563DU21</accession>
<reference evidence="5 6" key="2">
    <citation type="submission" date="2019-08" db="EMBL/GenBank/DDBJ databases">
        <title>Jejuicoccus antrihumi gen. nov., sp. nov., a new member of the family Dermacoccaceae isolated from a cave.</title>
        <authorList>
            <person name="Schumann P."/>
            <person name="Kim I.S."/>
        </authorList>
    </citation>
    <scope>NUCLEOTIDE SEQUENCE [LARGE SCALE GENOMIC DNA]</scope>
    <source>
        <strain evidence="5 6">C5-26</strain>
    </source>
</reference>
<proteinExistence type="predicted"/>
<dbReference type="CDD" id="cd01941">
    <property type="entry name" value="YeiC_kinase_like"/>
    <property type="match status" value="1"/>
</dbReference>
<dbReference type="PANTHER" id="PTHR10584:SF166">
    <property type="entry name" value="RIBOKINASE"/>
    <property type="match status" value="1"/>
</dbReference>
<dbReference type="Pfam" id="PF00294">
    <property type="entry name" value="PfkB"/>
    <property type="match status" value="1"/>
</dbReference>
<name>A0A563DU21_9MICO</name>
<dbReference type="SUPFAM" id="SSF53613">
    <property type="entry name" value="Ribokinase-like"/>
    <property type="match status" value="1"/>
</dbReference>
<organism evidence="5 6">
    <name type="scientific">Leekyejoonella antrihumi</name>
    <dbReference type="NCBI Taxonomy" id="1660198"/>
    <lineage>
        <taxon>Bacteria</taxon>
        <taxon>Bacillati</taxon>
        <taxon>Actinomycetota</taxon>
        <taxon>Actinomycetes</taxon>
        <taxon>Micrococcales</taxon>
        <taxon>Dermacoccaceae</taxon>
        <taxon>Leekyejoonella</taxon>
    </lineage>
</organism>
<dbReference type="OrthoDB" id="9808601at2"/>
<dbReference type="Proteomes" id="UP000320244">
    <property type="component" value="Unassembled WGS sequence"/>
</dbReference>